<dbReference type="GeneID" id="30170552"/>
<sequence length="99" mass="11569">MANCHPESFVEEVKFVIIDLSFIPAHSKAPKRRWSDCISTFDELKNLFQNWVDEVHPGDDIYQFQFRLGFDGQILIGNERPYDLGLHTPTKITVTQLFR</sequence>
<gene>
    <name evidence="1" type="ORF">I206_02183</name>
    <name evidence="2" type="ORF">I206_104647</name>
</gene>
<name>A0A1B9I7M3_9TREE</name>
<dbReference type="AlphaFoldDB" id="A0A1B9I7M3"/>
<reference evidence="2" key="2">
    <citation type="submission" date="2013-07" db="EMBL/GenBank/DDBJ databases">
        <authorList>
            <consortium name="The Broad Institute Genome Sequencing Platform"/>
            <person name="Cuomo C."/>
            <person name="Litvintseva A."/>
            <person name="Chen Y."/>
            <person name="Heitman J."/>
            <person name="Sun S."/>
            <person name="Springer D."/>
            <person name="Dromer F."/>
            <person name="Young S.K."/>
            <person name="Zeng Q."/>
            <person name="Gargeya S."/>
            <person name="Fitzgerald M."/>
            <person name="Abouelleil A."/>
            <person name="Alvarado L."/>
            <person name="Berlin A.M."/>
            <person name="Chapman S.B."/>
            <person name="Dewar J."/>
            <person name="Goldberg J."/>
            <person name="Griggs A."/>
            <person name="Gujja S."/>
            <person name="Hansen M."/>
            <person name="Howarth C."/>
            <person name="Imamovic A."/>
            <person name="Larimer J."/>
            <person name="McCowan C."/>
            <person name="Murphy C."/>
            <person name="Pearson M."/>
            <person name="Priest M."/>
            <person name="Roberts A."/>
            <person name="Saif S."/>
            <person name="Shea T."/>
            <person name="Sykes S."/>
            <person name="Wortman J."/>
            <person name="Nusbaum C."/>
            <person name="Birren B."/>
        </authorList>
    </citation>
    <scope>NUCLEOTIDE SEQUENCE</scope>
    <source>
        <strain evidence="2">CBS 10737</strain>
    </source>
</reference>
<dbReference type="OrthoDB" id="2560049at2759"/>
<dbReference type="EMBL" id="KV700115">
    <property type="protein sequence ID" value="OCF51469.1"/>
    <property type="molecule type" value="Genomic_DNA"/>
</dbReference>
<dbReference type="KEGG" id="kpin:30170552"/>
<evidence type="ECO:0000313" key="3">
    <source>
        <dbReference type="Proteomes" id="UP000094020"/>
    </source>
</evidence>
<proteinExistence type="predicted"/>
<organism evidence="1">
    <name type="scientific">Kwoniella pini CBS 10737</name>
    <dbReference type="NCBI Taxonomy" id="1296096"/>
    <lineage>
        <taxon>Eukaryota</taxon>
        <taxon>Fungi</taxon>
        <taxon>Dikarya</taxon>
        <taxon>Basidiomycota</taxon>
        <taxon>Agaricomycotina</taxon>
        <taxon>Tremellomycetes</taxon>
        <taxon>Tremellales</taxon>
        <taxon>Cryptococcaceae</taxon>
        <taxon>Kwoniella</taxon>
    </lineage>
</organism>
<reference evidence="1" key="3">
    <citation type="submission" date="2016-07" db="EMBL/GenBank/DDBJ databases">
        <title>Evolution of pathogenesis and genome organization in the Tremellales.</title>
        <authorList>
            <person name="Cuomo C."/>
            <person name="Litvintseva A."/>
            <person name="Heitman J."/>
            <person name="Chen Y."/>
            <person name="Sun S."/>
            <person name="Springer D."/>
            <person name="Dromer F."/>
            <person name="Young S."/>
            <person name="Zeng Q."/>
            <person name="Chapman S."/>
            <person name="Gujja S."/>
            <person name="Saif S."/>
            <person name="Birren B."/>
        </authorList>
    </citation>
    <scope>NUCLEOTIDE SEQUENCE</scope>
    <source>
        <strain evidence="1">CBS 10737</strain>
    </source>
</reference>
<protein>
    <submittedName>
        <fullName evidence="1">Uncharacterized protein</fullName>
    </submittedName>
</protein>
<reference evidence="1" key="1">
    <citation type="submission" date="2013-07" db="EMBL/GenBank/DDBJ databases">
        <title>The Genome Sequence of Cryptococcus pinus CBS10737.</title>
        <authorList>
            <consortium name="The Broad Institute Genome Sequencing Platform"/>
            <person name="Cuomo C."/>
            <person name="Litvintseva A."/>
            <person name="Chen Y."/>
            <person name="Heitman J."/>
            <person name="Sun S."/>
            <person name="Springer D."/>
            <person name="Dromer F."/>
            <person name="Young S.K."/>
            <person name="Zeng Q."/>
            <person name="Gargeya S."/>
            <person name="Fitzgerald M."/>
            <person name="Abouelleil A."/>
            <person name="Alvarado L."/>
            <person name="Berlin A.M."/>
            <person name="Chapman S.B."/>
            <person name="Dewar J."/>
            <person name="Goldberg J."/>
            <person name="Griggs A."/>
            <person name="Gujja S."/>
            <person name="Hansen M."/>
            <person name="Howarth C."/>
            <person name="Imamovic A."/>
            <person name="Larimer J."/>
            <person name="McCowan C."/>
            <person name="Murphy C."/>
            <person name="Pearson M."/>
            <person name="Priest M."/>
            <person name="Roberts A."/>
            <person name="Saif S."/>
            <person name="Shea T."/>
            <person name="Sykes S."/>
            <person name="Wortman J."/>
            <person name="Nusbaum C."/>
            <person name="Birren B."/>
        </authorList>
    </citation>
    <scope>NUCLEOTIDE SEQUENCE [LARGE SCALE GENOMIC DNA]</scope>
    <source>
        <strain evidence="1">CBS 10737</strain>
    </source>
</reference>
<evidence type="ECO:0000313" key="1">
    <source>
        <dbReference type="EMBL" id="OCF51469.1"/>
    </source>
</evidence>
<evidence type="ECO:0000313" key="2">
    <source>
        <dbReference type="EMBL" id="WWC70696.1"/>
    </source>
</evidence>
<dbReference type="RefSeq" id="XP_019012688.1">
    <property type="nucleotide sequence ID" value="XM_019153948.1"/>
</dbReference>
<accession>A0A1B9I7M3</accession>
<dbReference type="Proteomes" id="UP000094020">
    <property type="component" value="Chromosome 6"/>
</dbReference>
<dbReference type="EMBL" id="CP144524">
    <property type="protein sequence ID" value="WWC70696.1"/>
    <property type="molecule type" value="Genomic_DNA"/>
</dbReference>
<reference evidence="2" key="4">
    <citation type="submission" date="2024-02" db="EMBL/GenBank/DDBJ databases">
        <title>Comparative genomics of Cryptococcus and Kwoniella reveals pathogenesis evolution and contrasting modes of karyotype evolution via chromosome fusion or intercentromeric recombination.</title>
        <authorList>
            <person name="Coelho M.A."/>
            <person name="David-Palma M."/>
            <person name="Shea T."/>
            <person name="Bowers K."/>
            <person name="McGinley-Smith S."/>
            <person name="Mohammad A.W."/>
            <person name="Gnirke A."/>
            <person name="Yurkov A.M."/>
            <person name="Nowrousian M."/>
            <person name="Sun S."/>
            <person name="Cuomo C.A."/>
            <person name="Heitman J."/>
        </authorList>
    </citation>
    <scope>NUCLEOTIDE SEQUENCE</scope>
    <source>
        <strain evidence="2">CBS 10737</strain>
    </source>
</reference>
<keyword evidence="3" id="KW-1185">Reference proteome</keyword>